<name>A0ABX0SGD6_9ACTN</name>
<dbReference type="Proteomes" id="UP000749311">
    <property type="component" value="Unassembled WGS sequence"/>
</dbReference>
<sequence>MSNAEGQIVDYGPGDCVASATGSNSPTSYSLVDCFSPGAEFISGVVPVTGDVLADQLGSTAFVFEHCFAERASGWLQTDSGTLVWNLTAASINSSIGPEWNREWNMETPEGISSARLAGDRIVCLIVL</sequence>
<protein>
    <submittedName>
        <fullName evidence="1">Uncharacterized protein</fullName>
    </submittedName>
</protein>
<reference evidence="1 2" key="1">
    <citation type="submission" date="2020-02" db="EMBL/GenBank/DDBJ databases">
        <title>Sequencing the genomes of 1000 actinobacteria strains.</title>
        <authorList>
            <person name="Klenk H.-P."/>
        </authorList>
    </citation>
    <scope>NUCLEOTIDE SEQUENCE [LARGE SCALE GENOMIC DNA]</scope>
    <source>
        <strain evidence="1 2">DSM 19609</strain>
    </source>
</reference>
<keyword evidence="2" id="KW-1185">Reference proteome</keyword>
<evidence type="ECO:0000313" key="2">
    <source>
        <dbReference type="Proteomes" id="UP000749311"/>
    </source>
</evidence>
<gene>
    <name evidence="1" type="ORF">FB473_001038</name>
</gene>
<accession>A0ABX0SGD6</accession>
<comment type="caution">
    <text evidence="1">The sequence shown here is derived from an EMBL/GenBank/DDBJ whole genome shotgun (WGS) entry which is preliminary data.</text>
</comment>
<dbReference type="RefSeq" id="WP_167165401.1">
    <property type="nucleotide sequence ID" value="NZ_BAAAOO010000003.1"/>
</dbReference>
<proteinExistence type="predicted"/>
<evidence type="ECO:0000313" key="1">
    <source>
        <dbReference type="EMBL" id="NIH56393.1"/>
    </source>
</evidence>
<organism evidence="1 2">
    <name type="scientific">Brooklawnia cerclae</name>
    <dbReference type="NCBI Taxonomy" id="349934"/>
    <lineage>
        <taxon>Bacteria</taxon>
        <taxon>Bacillati</taxon>
        <taxon>Actinomycetota</taxon>
        <taxon>Actinomycetes</taxon>
        <taxon>Propionibacteriales</taxon>
        <taxon>Propionibacteriaceae</taxon>
        <taxon>Brooklawnia</taxon>
    </lineage>
</organism>
<dbReference type="EMBL" id="JAAMOZ010000001">
    <property type="protein sequence ID" value="NIH56393.1"/>
    <property type="molecule type" value="Genomic_DNA"/>
</dbReference>